<dbReference type="OMA" id="RYQILNY"/>
<dbReference type="RefSeq" id="XP_047761647.1">
    <property type="nucleotide sequence ID" value="XM_047905169.1"/>
</dbReference>
<dbReference type="Proteomes" id="UP000756132">
    <property type="component" value="Chromosome 5"/>
</dbReference>
<evidence type="ECO:0000313" key="2">
    <source>
        <dbReference type="Proteomes" id="UP000756132"/>
    </source>
</evidence>
<dbReference type="OrthoDB" id="10408290at2759"/>
<organism evidence="1 2">
    <name type="scientific">Passalora fulva</name>
    <name type="common">Tomato leaf mold</name>
    <name type="synonym">Cladosporium fulvum</name>
    <dbReference type="NCBI Taxonomy" id="5499"/>
    <lineage>
        <taxon>Eukaryota</taxon>
        <taxon>Fungi</taxon>
        <taxon>Dikarya</taxon>
        <taxon>Ascomycota</taxon>
        <taxon>Pezizomycotina</taxon>
        <taxon>Dothideomycetes</taxon>
        <taxon>Dothideomycetidae</taxon>
        <taxon>Mycosphaerellales</taxon>
        <taxon>Mycosphaerellaceae</taxon>
        <taxon>Fulvia</taxon>
    </lineage>
</organism>
<evidence type="ECO:0000313" key="1">
    <source>
        <dbReference type="EMBL" id="UJO17281.1"/>
    </source>
</evidence>
<dbReference type="EMBL" id="CP090167">
    <property type="protein sequence ID" value="UJO17281.1"/>
    <property type="molecule type" value="Genomic_DNA"/>
</dbReference>
<keyword evidence="2" id="KW-1185">Reference proteome</keyword>
<dbReference type="GeneID" id="71985899"/>
<sequence>MSTHSTTDAAWSRYRQPAYIRDLPQEVRYQILNYSLYTSIGKAHGIIDGTWLSSMLGDPYFSKDALDEFRLEHMRNPGLQVLFKNVEDLARLASVVESCYGEDPVPVCLRNIILDLSACYSELRSPQSEHISHTLRTLLTVLPSLNRPIIRVHLRFLDYLATAAFEDFLYYRIYEKNALPSLESLEFEITAGQLNLAAEQHDHGPRKHHTHHWARITRFPDAHGRFIQDAVCETSSAKYQSRKRHYRVRLRKMHHPG</sequence>
<reference evidence="1" key="2">
    <citation type="journal article" date="2022" name="Microb. Genom.">
        <title>A chromosome-scale genome assembly of the tomato pathogen Cladosporium fulvum reveals a compartmentalized genome architecture and the presence of a dispensable chromosome.</title>
        <authorList>
            <person name="Zaccaron A.Z."/>
            <person name="Chen L.H."/>
            <person name="Samaras A."/>
            <person name="Stergiopoulos I."/>
        </authorList>
    </citation>
    <scope>NUCLEOTIDE SEQUENCE</scope>
    <source>
        <strain evidence="1">Race5_Kim</strain>
    </source>
</reference>
<proteinExistence type="predicted"/>
<dbReference type="KEGG" id="ffu:CLAFUR5_06021"/>
<accession>A0A9Q8P8U9</accession>
<name>A0A9Q8P8U9_PASFU</name>
<protein>
    <submittedName>
        <fullName evidence="1">Uncharacterized protein</fullName>
    </submittedName>
</protein>
<reference evidence="1" key="1">
    <citation type="submission" date="2021-12" db="EMBL/GenBank/DDBJ databases">
        <authorList>
            <person name="Zaccaron A."/>
            <person name="Stergiopoulos I."/>
        </authorList>
    </citation>
    <scope>NUCLEOTIDE SEQUENCE</scope>
    <source>
        <strain evidence="1">Race5_Kim</strain>
    </source>
</reference>
<dbReference type="AlphaFoldDB" id="A0A9Q8P8U9"/>
<gene>
    <name evidence="1" type="ORF">CLAFUR5_06021</name>
</gene>